<reference evidence="1 2" key="1">
    <citation type="submission" date="2020-03" db="EMBL/GenBank/DDBJ databases">
        <title>The Isolation and Genome Sequence of a Novel Cyanophage S-H34 from the Huanghai Sea, China.</title>
        <authorList>
            <person name="Jiang T."/>
        </authorList>
    </citation>
    <scope>NUCLEOTIDE SEQUENCE [LARGE SCALE GENOMIC DNA]</scope>
</reference>
<name>A0A6G8R6B9_9CAUD</name>
<evidence type="ECO:0000313" key="1">
    <source>
        <dbReference type="EMBL" id="QIN96938.1"/>
    </source>
</evidence>
<dbReference type="EMBL" id="MT162467">
    <property type="protein sequence ID" value="QIN96938.1"/>
    <property type="molecule type" value="Genomic_DNA"/>
</dbReference>
<dbReference type="Proteomes" id="UP000501900">
    <property type="component" value="Genome"/>
</dbReference>
<proteinExistence type="predicted"/>
<evidence type="ECO:0000313" key="2">
    <source>
        <dbReference type="Proteomes" id="UP000501900"/>
    </source>
</evidence>
<protein>
    <submittedName>
        <fullName evidence="1">Uncharacterized protein</fullName>
    </submittedName>
</protein>
<keyword evidence="2" id="KW-1185">Reference proteome</keyword>
<sequence>MTVNFPSSPSQGDTYTYEAITYTFDGEKWVGSTASSFNDVTISGASANVILQGNDSITTDQTFTFNDQGGKLVPYQQGIWTPYYSLLDGSGAISNYDSQAGTFTRIGNQITAYFFCVTRSAAGGSWSYQNGASNATATIIGGLPYIQSAGNPVGSGFLTWGTQLGRTANSTPALTDITVWVSGGDSKLRLNKRFAQGDGTYGYANVEMADFILNSGAGFQGVATYVTDDTTWTPINGATVS</sequence>
<dbReference type="RefSeq" id="YP_010670605.1">
    <property type="nucleotide sequence ID" value="NC_070965.1"/>
</dbReference>
<dbReference type="GeneID" id="77946815"/>
<accession>A0A6G8R6B9</accession>
<dbReference type="KEGG" id="vg:77946815"/>
<organism evidence="1 2">
    <name type="scientific">Synechococcus phage S-H34</name>
    <dbReference type="NCBI Taxonomy" id="2718942"/>
    <lineage>
        <taxon>Viruses</taxon>
        <taxon>Duplodnaviria</taxon>
        <taxon>Heunggongvirae</taxon>
        <taxon>Uroviricota</taxon>
        <taxon>Caudoviricetes</taxon>
        <taxon>Pantevenvirales</taxon>
        <taxon>Kyanoviridae</taxon>
        <taxon>Makaravirus</taxon>
        <taxon>Makaravirus thirtyfour</taxon>
    </lineage>
</organism>